<dbReference type="InterPro" id="IPR026444">
    <property type="entry name" value="Secre_tail"/>
</dbReference>
<keyword evidence="6" id="KW-1185">Reference proteome</keyword>
<dbReference type="PANTHER" id="PTHR47791">
    <property type="entry name" value="MEIOTICALLY UP-REGULATED GENE 191 PROTEIN"/>
    <property type="match status" value="1"/>
</dbReference>
<sequence>MIFYHKTLKMKHLFTLILVLLLTQSRSYAQSSTFSPVADALQTSLYNTYGVPNQNYWWCAHGLDVLVDGYIRTRSTTYTTRMKALLYGIRSFNGNTYINHFYDDMEWLGIACLRAYLATEDAEYLTVANTLWTDIKTGYSSNAINWNKSCPGCKNACANGPAVILAARLYRITGVAADLDYAKNIFAFMKANLVDPVTGAVWDAIDLNTGVTNKDWIFSYNVGTYIGAGLELYKVTGDVTYLNEAVKTAEYAMNSRRPNGMFFGDEQGGGDGGLFKGIFIRYFYLLAREGNISADARARYYEALRYNAHTLKNKGINSSTNLVSANWMVQPSGIPDYSIQLSGVKMIETAATLDQVFLYKDINYGGSSWPLTTGSYNTSALVAKKVKDNDITSYTIPANTEVSFFKNDNFGGDELTVTSNNAWIGHPWNDSISSLTINSTAPAGVATFYKDCFYTGAAVTLEAGNYTLAQLIARGIIDNDISSLEVNSGYQVILYDGDNFSGGSVTRTVNTGCLVQDGDFNDKTTSLKIQPLGILAAPQTLAQHTGETNKTGNLIIYPNPVGNDLYIRAGTDLSGAIIYITDVSGKRVLQTRLTANRIDVSRLKAGIYWLSVQKNGKVYNMSFIK</sequence>
<gene>
    <name evidence="5" type="ORF">GO493_07210</name>
</gene>
<organism evidence="5 6">
    <name type="scientific">Chitinophaga tropicalis</name>
    <dbReference type="NCBI Taxonomy" id="2683588"/>
    <lineage>
        <taxon>Bacteria</taxon>
        <taxon>Pseudomonadati</taxon>
        <taxon>Bacteroidota</taxon>
        <taxon>Chitinophagia</taxon>
        <taxon>Chitinophagales</taxon>
        <taxon>Chitinophagaceae</taxon>
        <taxon>Chitinophaga</taxon>
    </lineage>
</organism>
<feature type="domain" description="Beta/gamma crystallin 'Greek key'" evidence="4">
    <location>
        <begin position="444"/>
        <end position="488"/>
    </location>
</feature>
<evidence type="ECO:0000313" key="5">
    <source>
        <dbReference type="EMBL" id="MVT08046.1"/>
    </source>
</evidence>
<dbReference type="SMART" id="SM00247">
    <property type="entry name" value="XTALbg"/>
    <property type="match status" value="2"/>
</dbReference>
<reference evidence="5 6" key="1">
    <citation type="submission" date="2019-12" db="EMBL/GenBank/DDBJ databases">
        <title>Chitinophaga sp. strain ysch24 (GDMCC 1.1355), whole genome shotgun sequence.</title>
        <authorList>
            <person name="Zhang X."/>
        </authorList>
    </citation>
    <scope>NUCLEOTIDE SEQUENCE [LARGE SCALE GENOMIC DNA]</scope>
    <source>
        <strain evidence="6">ysch24</strain>
    </source>
</reference>
<evidence type="ECO:0000259" key="4">
    <source>
        <dbReference type="PROSITE" id="PS50915"/>
    </source>
</evidence>
<dbReference type="PROSITE" id="PS50915">
    <property type="entry name" value="CRYSTALLIN_BETA_GAMMA"/>
    <property type="match status" value="1"/>
</dbReference>
<protein>
    <submittedName>
        <fullName evidence="5">T9SS type A sorting domain-containing protein</fullName>
    </submittedName>
</protein>
<feature type="chain" id="PRO_5029730484" evidence="3">
    <location>
        <begin position="30"/>
        <end position="625"/>
    </location>
</feature>
<accession>A0A7K1U181</accession>
<dbReference type="PANTHER" id="PTHR47791:SF3">
    <property type="entry name" value="MEIOTICALLY UP-REGULATED GENE 191 PROTEIN"/>
    <property type="match status" value="1"/>
</dbReference>
<dbReference type="Pfam" id="PF03663">
    <property type="entry name" value="Glyco_hydro_76"/>
    <property type="match status" value="1"/>
</dbReference>
<dbReference type="InterPro" id="IPR011024">
    <property type="entry name" value="G_crystallin-like"/>
</dbReference>
<dbReference type="InterPro" id="IPR053169">
    <property type="entry name" value="MUG_Protein"/>
</dbReference>
<dbReference type="Gene3D" id="2.60.20.10">
    <property type="entry name" value="Crystallins"/>
    <property type="match status" value="2"/>
</dbReference>
<dbReference type="InterPro" id="IPR008928">
    <property type="entry name" value="6-hairpin_glycosidase_sf"/>
</dbReference>
<proteinExistence type="inferred from homology"/>
<keyword evidence="3" id="KW-0732">Signal</keyword>
<dbReference type="SUPFAM" id="SSF48208">
    <property type="entry name" value="Six-hairpin glycosidases"/>
    <property type="match status" value="1"/>
</dbReference>
<evidence type="ECO:0000256" key="2">
    <source>
        <dbReference type="ARBA" id="ARBA00022737"/>
    </source>
</evidence>
<comment type="caution">
    <text evidence="5">The sequence shown here is derived from an EMBL/GenBank/DDBJ whole genome shotgun (WGS) entry which is preliminary data.</text>
</comment>
<dbReference type="Pfam" id="PF18962">
    <property type="entry name" value="Por_Secre_tail"/>
    <property type="match status" value="1"/>
</dbReference>
<comment type="similarity">
    <text evidence="1">Belongs to the beta/gamma-crystallin family.</text>
</comment>
<dbReference type="InterPro" id="IPR005198">
    <property type="entry name" value="Glyco_hydro_76"/>
</dbReference>
<keyword evidence="2" id="KW-0677">Repeat</keyword>
<dbReference type="Proteomes" id="UP000461730">
    <property type="component" value="Unassembled WGS sequence"/>
</dbReference>
<feature type="signal peptide" evidence="3">
    <location>
        <begin position="1"/>
        <end position="29"/>
    </location>
</feature>
<evidence type="ECO:0000256" key="3">
    <source>
        <dbReference type="SAM" id="SignalP"/>
    </source>
</evidence>
<dbReference type="SUPFAM" id="SSF49695">
    <property type="entry name" value="gamma-Crystallin-like"/>
    <property type="match status" value="2"/>
</dbReference>
<dbReference type="GO" id="GO:0005975">
    <property type="term" value="P:carbohydrate metabolic process"/>
    <property type="evidence" value="ECO:0007669"/>
    <property type="project" value="InterPro"/>
</dbReference>
<name>A0A7K1U181_9BACT</name>
<dbReference type="NCBIfam" id="TIGR04183">
    <property type="entry name" value="Por_Secre_tail"/>
    <property type="match status" value="1"/>
</dbReference>
<evidence type="ECO:0000256" key="1">
    <source>
        <dbReference type="ARBA" id="ARBA00009646"/>
    </source>
</evidence>
<dbReference type="AlphaFoldDB" id="A0A7K1U181"/>
<evidence type="ECO:0000313" key="6">
    <source>
        <dbReference type="Proteomes" id="UP000461730"/>
    </source>
</evidence>
<dbReference type="EMBL" id="WRXN01000002">
    <property type="protein sequence ID" value="MVT08046.1"/>
    <property type="molecule type" value="Genomic_DNA"/>
</dbReference>
<dbReference type="InterPro" id="IPR001064">
    <property type="entry name" value="Beta/gamma_crystallin"/>
</dbReference>
<dbReference type="Gene3D" id="1.50.10.20">
    <property type="match status" value="1"/>
</dbReference>